<dbReference type="GO" id="GO:0005886">
    <property type="term" value="C:plasma membrane"/>
    <property type="evidence" value="ECO:0007669"/>
    <property type="project" value="UniProtKB-SubCell"/>
</dbReference>
<organism evidence="7 8">
    <name type="scientific">Staphylococcus cohnii subsp. cohnii</name>
    <dbReference type="NCBI Taxonomy" id="74704"/>
    <lineage>
        <taxon>Bacteria</taxon>
        <taxon>Bacillati</taxon>
        <taxon>Bacillota</taxon>
        <taxon>Bacilli</taxon>
        <taxon>Bacillales</taxon>
        <taxon>Staphylococcaceae</taxon>
        <taxon>Staphylococcus</taxon>
        <taxon>Staphylococcus cohnii species complex</taxon>
    </lineage>
</organism>
<sequence length="190" mass="21439">MVSFIIYCFIVTATPGPTNIIILSNVQNYGIKAGMKFTYGSTIGFLLLLAISAILNSFLNNILPNIIIYLQILGTIYMLYLAYQIFNIDVSKKDHSKEKGSFFSGLLLQFINPKVILFTLTVFPSFVLPYFNEDYLLLLSIVIIGTIGFIAFILWVIFGAVFNKMFQKYSKILNVVLGILLIYAAVMLWV</sequence>
<evidence type="ECO:0000256" key="1">
    <source>
        <dbReference type="ARBA" id="ARBA00004651"/>
    </source>
</evidence>
<evidence type="ECO:0000256" key="5">
    <source>
        <dbReference type="ARBA" id="ARBA00023136"/>
    </source>
</evidence>
<feature type="transmembrane region" description="Helical" evidence="6">
    <location>
        <begin position="37"/>
        <end position="56"/>
    </location>
</feature>
<dbReference type="Pfam" id="PF01810">
    <property type="entry name" value="LysE"/>
    <property type="match status" value="1"/>
</dbReference>
<dbReference type="Proteomes" id="UP000034455">
    <property type="component" value="Unassembled WGS sequence"/>
</dbReference>
<evidence type="ECO:0000256" key="4">
    <source>
        <dbReference type="ARBA" id="ARBA00022989"/>
    </source>
</evidence>
<dbReference type="EMBL" id="LAKJ01000012">
    <property type="protein sequence ID" value="KKI63950.1"/>
    <property type="molecule type" value="Genomic_DNA"/>
</dbReference>
<proteinExistence type="predicted"/>
<evidence type="ECO:0000256" key="2">
    <source>
        <dbReference type="ARBA" id="ARBA00022475"/>
    </source>
</evidence>
<evidence type="ECO:0000256" key="3">
    <source>
        <dbReference type="ARBA" id="ARBA00022692"/>
    </source>
</evidence>
<feature type="transmembrane region" description="Helical" evidence="6">
    <location>
        <begin position="135"/>
        <end position="160"/>
    </location>
</feature>
<comment type="subcellular location">
    <subcellularLocation>
        <location evidence="1">Cell membrane</location>
        <topology evidence="1">Multi-pass membrane protein</topology>
    </subcellularLocation>
</comment>
<keyword evidence="5 6" id="KW-0472">Membrane</keyword>
<evidence type="ECO:0000256" key="6">
    <source>
        <dbReference type="SAM" id="Phobius"/>
    </source>
</evidence>
<gene>
    <name evidence="7" type="ORF">UF66_0439</name>
</gene>
<feature type="transmembrane region" description="Helical" evidence="6">
    <location>
        <begin position="62"/>
        <end position="82"/>
    </location>
</feature>
<accession>A0A0M2P161</accession>
<dbReference type="GO" id="GO:0015171">
    <property type="term" value="F:amino acid transmembrane transporter activity"/>
    <property type="evidence" value="ECO:0007669"/>
    <property type="project" value="TreeGrafter"/>
</dbReference>
<dbReference type="InterPro" id="IPR001123">
    <property type="entry name" value="LeuE-type"/>
</dbReference>
<dbReference type="PANTHER" id="PTHR30086:SF20">
    <property type="entry name" value="ARGININE EXPORTER PROTEIN ARGO-RELATED"/>
    <property type="match status" value="1"/>
</dbReference>
<dbReference type="AlphaFoldDB" id="A0A0M2P161"/>
<evidence type="ECO:0000313" key="8">
    <source>
        <dbReference type="Proteomes" id="UP000034455"/>
    </source>
</evidence>
<reference evidence="7 8" key="1">
    <citation type="submission" date="2015-03" db="EMBL/GenBank/DDBJ databases">
        <title>Genome Assembly of Staphylococcus cohnii subsp. cohnii strain G22B2.</title>
        <authorList>
            <person name="Nair G."/>
            <person name="Kaur G."/>
            <person name="Khatri I."/>
            <person name="Singh N.K."/>
            <person name="Sathyabama S."/>
            <person name="Maurya S.K."/>
            <person name="Subramanian S."/>
            <person name="Agrewala J.N."/>
            <person name="Mayilraj S."/>
        </authorList>
    </citation>
    <scope>NUCLEOTIDE SEQUENCE [LARGE SCALE GENOMIC DNA]</scope>
    <source>
        <strain evidence="7 8">G22B2</strain>
    </source>
</reference>
<evidence type="ECO:0000313" key="7">
    <source>
        <dbReference type="EMBL" id="KKI63950.1"/>
    </source>
</evidence>
<dbReference type="PATRIC" id="fig|74704.6.peg.453"/>
<dbReference type="RefSeq" id="WP_019467869.1">
    <property type="nucleotide sequence ID" value="NZ_LAKJ01000012.1"/>
</dbReference>
<keyword evidence="3 6" id="KW-0812">Transmembrane</keyword>
<comment type="caution">
    <text evidence="7">The sequence shown here is derived from an EMBL/GenBank/DDBJ whole genome shotgun (WGS) entry which is preliminary data.</text>
</comment>
<protein>
    <submittedName>
        <fullName evidence="7">Transporter, LysE family</fullName>
    </submittedName>
</protein>
<dbReference type="PANTHER" id="PTHR30086">
    <property type="entry name" value="ARGININE EXPORTER PROTEIN ARGO"/>
    <property type="match status" value="1"/>
</dbReference>
<dbReference type="GO" id="GO:0033228">
    <property type="term" value="P:cysteine export across plasma membrane"/>
    <property type="evidence" value="ECO:0007669"/>
    <property type="project" value="TreeGrafter"/>
</dbReference>
<feature type="transmembrane region" description="Helical" evidence="6">
    <location>
        <begin position="172"/>
        <end position="189"/>
    </location>
</feature>
<feature type="transmembrane region" description="Helical" evidence="6">
    <location>
        <begin position="102"/>
        <end position="123"/>
    </location>
</feature>
<keyword evidence="4 6" id="KW-1133">Transmembrane helix</keyword>
<name>A0A0M2P161_STACC</name>
<keyword evidence="2" id="KW-1003">Cell membrane</keyword>